<organism evidence="6 7">
    <name type="scientific">Alkalibacillus filiformis</name>
    <dbReference type="NCBI Taxonomy" id="200990"/>
    <lineage>
        <taxon>Bacteria</taxon>
        <taxon>Bacillati</taxon>
        <taxon>Bacillota</taxon>
        <taxon>Bacilli</taxon>
        <taxon>Bacillales</taxon>
        <taxon>Bacillaceae</taxon>
        <taxon>Alkalibacillus</taxon>
    </lineage>
</organism>
<feature type="domain" description="Helicase C-terminal" evidence="5">
    <location>
        <begin position="186"/>
        <end position="325"/>
    </location>
</feature>
<dbReference type="Pfam" id="PF00271">
    <property type="entry name" value="Helicase_C"/>
    <property type="match status" value="1"/>
</dbReference>
<dbReference type="PANTHER" id="PTHR30580:SF1">
    <property type="entry name" value="COMF OPERON PROTEIN 1"/>
    <property type="match status" value="1"/>
</dbReference>
<evidence type="ECO:0000313" key="6">
    <source>
        <dbReference type="EMBL" id="MDQ0352907.1"/>
    </source>
</evidence>
<dbReference type="PANTHER" id="PTHR30580">
    <property type="entry name" value="PRIMOSOMAL PROTEIN N"/>
    <property type="match status" value="1"/>
</dbReference>
<dbReference type="InterPro" id="IPR014001">
    <property type="entry name" value="Helicase_ATP-bd"/>
</dbReference>
<dbReference type="SMART" id="SM00490">
    <property type="entry name" value="HELICc"/>
    <property type="match status" value="1"/>
</dbReference>
<evidence type="ECO:0000256" key="3">
    <source>
        <dbReference type="ARBA" id="ARBA00023125"/>
    </source>
</evidence>
<dbReference type="Gene3D" id="3.40.50.300">
    <property type="entry name" value="P-loop containing nucleotide triphosphate hydrolases"/>
    <property type="match status" value="2"/>
</dbReference>
<evidence type="ECO:0000256" key="2">
    <source>
        <dbReference type="ARBA" id="ARBA00022840"/>
    </source>
</evidence>
<dbReference type="Proteomes" id="UP001236723">
    <property type="component" value="Unassembled WGS sequence"/>
</dbReference>
<proteinExistence type="predicted"/>
<evidence type="ECO:0000256" key="1">
    <source>
        <dbReference type="ARBA" id="ARBA00022741"/>
    </source>
</evidence>
<dbReference type="SUPFAM" id="SSF52540">
    <property type="entry name" value="P-loop containing nucleoside triphosphate hydrolases"/>
    <property type="match status" value="1"/>
</dbReference>
<dbReference type="InterPro" id="IPR027417">
    <property type="entry name" value="P-loop_NTPase"/>
</dbReference>
<dbReference type="SMART" id="SM00487">
    <property type="entry name" value="DEXDc"/>
    <property type="match status" value="1"/>
</dbReference>
<dbReference type="PROSITE" id="PS51192">
    <property type="entry name" value="HELICASE_ATP_BIND_1"/>
    <property type="match status" value="1"/>
</dbReference>
<reference evidence="6 7" key="1">
    <citation type="submission" date="2023-07" db="EMBL/GenBank/DDBJ databases">
        <title>Genomic Encyclopedia of Type Strains, Phase IV (KMG-IV): sequencing the most valuable type-strain genomes for metagenomic binning, comparative biology and taxonomic classification.</title>
        <authorList>
            <person name="Goeker M."/>
        </authorList>
    </citation>
    <scope>NUCLEOTIDE SEQUENCE [LARGE SCALE GENOMIC DNA]</scope>
    <source>
        <strain evidence="6 7">DSM 15448</strain>
    </source>
</reference>
<feature type="domain" description="Helicase ATP-binding" evidence="4">
    <location>
        <begin position="2"/>
        <end position="154"/>
    </location>
</feature>
<evidence type="ECO:0000313" key="7">
    <source>
        <dbReference type="Proteomes" id="UP001236723"/>
    </source>
</evidence>
<accession>A0ABU0DWQ1</accession>
<protein>
    <submittedName>
        <fullName evidence="6">Competence protein ComFA</fullName>
    </submittedName>
</protein>
<sequence>MVEAVNNQSKLLIYAVCGAGKTEMLYAGIQEAIKQNKRVCVATPRADVVRELAPRLRRDFPTIHSSALYGGSTERDQNNHLVIATTHQLLRYENSFDLMIVDEVDAFPYHRDKTLPKAVTRASKPNSTQIYLTATPRRSHKLQIATKQIPTVSIPSRYHGHPIPTPTFQAVLRLNDKLEKGVLPPKITQWIKEKQTTNRRFLLFAPTIQLAEKLAEKLNMPYVHAESPDREYLIKQFRARAFQSLITTTILERGVTFPSIDVAVIQADHHVFDEAALIQIAGRAGRSASDPTGDVTFFYEYKTNAMIQARNYTILKNKEAKRCNI</sequence>
<evidence type="ECO:0000259" key="5">
    <source>
        <dbReference type="PROSITE" id="PS51194"/>
    </source>
</evidence>
<keyword evidence="7" id="KW-1185">Reference proteome</keyword>
<gene>
    <name evidence="6" type="ORF">J2R98_002758</name>
</gene>
<dbReference type="EMBL" id="JAUSUP010000016">
    <property type="protein sequence ID" value="MDQ0352907.1"/>
    <property type="molecule type" value="Genomic_DNA"/>
</dbReference>
<keyword evidence="1" id="KW-0547">Nucleotide-binding</keyword>
<dbReference type="PROSITE" id="PS51194">
    <property type="entry name" value="HELICASE_CTER"/>
    <property type="match status" value="1"/>
</dbReference>
<name>A0ABU0DWQ1_9BACI</name>
<dbReference type="InterPro" id="IPR001650">
    <property type="entry name" value="Helicase_C-like"/>
</dbReference>
<comment type="caution">
    <text evidence="6">The sequence shown here is derived from an EMBL/GenBank/DDBJ whole genome shotgun (WGS) entry which is preliminary data.</text>
</comment>
<dbReference type="InterPro" id="IPR006935">
    <property type="entry name" value="Helicase/UvrB_N"/>
</dbReference>
<keyword evidence="2" id="KW-0067">ATP-binding</keyword>
<dbReference type="Pfam" id="PF04851">
    <property type="entry name" value="ResIII"/>
    <property type="match status" value="1"/>
</dbReference>
<evidence type="ECO:0000259" key="4">
    <source>
        <dbReference type="PROSITE" id="PS51192"/>
    </source>
</evidence>
<keyword evidence="3" id="KW-0238">DNA-binding</keyword>